<evidence type="ECO:0000313" key="2">
    <source>
        <dbReference type="EMBL" id="QNM14165.1"/>
    </source>
</evidence>
<feature type="domain" description="HTH cro/C1-type" evidence="1">
    <location>
        <begin position="16"/>
        <end position="70"/>
    </location>
</feature>
<dbReference type="SUPFAM" id="SSF47413">
    <property type="entry name" value="lambda repressor-like DNA-binding domains"/>
    <property type="match status" value="1"/>
</dbReference>
<dbReference type="AlphaFoldDB" id="A0A7G9GTN3"/>
<dbReference type="Proteomes" id="UP000515856">
    <property type="component" value="Chromosome"/>
</dbReference>
<sequence>MNHKSDVEAWATALILKRLRSAKGLKQYQFADEIQMSLHKYNRIENARGKLSQEDLEKIAEYYQMSVEDLFLKIHKEIKILQGEEKEYFAKEKINYLKIRDERYQNK</sequence>
<evidence type="ECO:0000313" key="3">
    <source>
        <dbReference type="Proteomes" id="UP000515856"/>
    </source>
</evidence>
<dbReference type="KEGG" id="ehn:H9Q80_09625"/>
<dbReference type="EMBL" id="CP060636">
    <property type="protein sequence ID" value="QNM14165.1"/>
    <property type="molecule type" value="Genomic_DNA"/>
</dbReference>
<accession>A0A7G9GTN3</accession>
<evidence type="ECO:0000259" key="1">
    <source>
        <dbReference type="PROSITE" id="PS50943"/>
    </source>
</evidence>
<dbReference type="InterPro" id="IPR010982">
    <property type="entry name" value="Lambda_DNA-bd_dom_sf"/>
</dbReference>
<gene>
    <name evidence="2" type="ORF">H9Q80_09625</name>
</gene>
<keyword evidence="3" id="KW-1185">Reference proteome</keyword>
<dbReference type="InterPro" id="IPR001387">
    <property type="entry name" value="Cro/C1-type_HTH"/>
</dbReference>
<proteinExistence type="predicted"/>
<name>A0A7G9GTN3_9FIRM</name>
<protein>
    <submittedName>
        <fullName evidence="2">Helix-turn-helix transcriptional regulator</fullName>
    </submittedName>
</protein>
<dbReference type="PROSITE" id="PS50943">
    <property type="entry name" value="HTH_CROC1"/>
    <property type="match status" value="1"/>
</dbReference>
<dbReference type="CDD" id="cd00093">
    <property type="entry name" value="HTH_XRE"/>
    <property type="match status" value="1"/>
</dbReference>
<dbReference type="SMART" id="SM00530">
    <property type="entry name" value="HTH_XRE"/>
    <property type="match status" value="1"/>
</dbReference>
<dbReference type="Pfam" id="PF13560">
    <property type="entry name" value="HTH_31"/>
    <property type="match status" value="1"/>
</dbReference>
<dbReference type="RefSeq" id="WP_117454850.1">
    <property type="nucleotide sequence ID" value="NZ_CP060636.1"/>
</dbReference>
<dbReference type="Gene3D" id="1.10.260.40">
    <property type="entry name" value="lambda repressor-like DNA-binding domains"/>
    <property type="match status" value="1"/>
</dbReference>
<organism evidence="2 3">
    <name type="scientific">[Eubacterium] hominis</name>
    <dbReference type="NCBI Taxonomy" id="2764325"/>
    <lineage>
        <taxon>Bacteria</taxon>
        <taxon>Bacillati</taxon>
        <taxon>Bacillota</taxon>
        <taxon>Erysipelotrichia</taxon>
        <taxon>Erysipelotrichales</taxon>
        <taxon>Erysipelotrichaceae</taxon>
        <taxon>Amedibacillus</taxon>
    </lineage>
</organism>
<dbReference type="GO" id="GO:0003677">
    <property type="term" value="F:DNA binding"/>
    <property type="evidence" value="ECO:0007669"/>
    <property type="project" value="InterPro"/>
</dbReference>
<reference evidence="2 3" key="1">
    <citation type="submission" date="2020-08" db="EMBL/GenBank/DDBJ databases">
        <authorList>
            <person name="Liu C."/>
            <person name="Sun Q."/>
        </authorList>
    </citation>
    <scope>NUCLEOTIDE SEQUENCE [LARGE SCALE GENOMIC DNA]</scope>
    <source>
        <strain evidence="2 3">NSJ-61</strain>
    </source>
</reference>